<organism evidence="1 2">
    <name type="scientific">Sphingomicrobium clamense</name>
    <dbReference type="NCBI Taxonomy" id="2851013"/>
    <lineage>
        <taxon>Bacteria</taxon>
        <taxon>Pseudomonadati</taxon>
        <taxon>Pseudomonadota</taxon>
        <taxon>Alphaproteobacteria</taxon>
        <taxon>Sphingomonadales</taxon>
        <taxon>Sphingomonadaceae</taxon>
        <taxon>Sphingomicrobium</taxon>
    </lineage>
</organism>
<reference evidence="1 2" key="1">
    <citation type="submission" date="2021-07" db="EMBL/GenBank/DDBJ databases">
        <title>The draft genome sequence of Sphingomicrobium sp. B8.</title>
        <authorList>
            <person name="Mu L."/>
        </authorList>
    </citation>
    <scope>NUCLEOTIDE SEQUENCE [LARGE SCALE GENOMIC DNA]</scope>
    <source>
        <strain evidence="1 2">B8</strain>
    </source>
</reference>
<evidence type="ECO:0000313" key="1">
    <source>
        <dbReference type="EMBL" id="MBW0145653.1"/>
    </source>
</evidence>
<comment type="caution">
    <text evidence="1">The sequence shown here is derived from an EMBL/GenBank/DDBJ whole genome shotgun (WGS) entry which is preliminary data.</text>
</comment>
<accession>A0ABS6V804</accession>
<evidence type="ECO:0000313" key="2">
    <source>
        <dbReference type="Proteomes" id="UP000698028"/>
    </source>
</evidence>
<gene>
    <name evidence="1" type="ORF">KTQ36_10160</name>
</gene>
<protein>
    <submittedName>
        <fullName evidence="1">Uncharacterized protein</fullName>
    </submittedName>
</protein>
<dbReference type="EMBL" id="JAHVAH010000001">
    <property type="protein sequence ID" value="MBW0145653.1"/>
    <property type="molecule type" value="Genomic_DNA"/>
</dbReference>
<sequence>MVRNLITAIAGKKVAQKLGGGTLGMAAATALPFIAKRGLGPLGLALGAGWAAKKLYDKRQASKVREYPRDAVPATGVVVK</sequence>
<proteinExistence type="predicted"/>
<keyword evidence="2" id="KW-1185">Reference proteome</keyword>
<dbReference type="Proteomes" id="UP000698028">
    <property type="component" value="Unassembled WGS sequence"/>
</dbReference>
<name>A0ABS6V804_9SPHN</name>
<dbReference type="RefSeq" id="WP_218633544.1">
    <property type="nucleotide sequence ID" value="NZ_JAHVAH010000001.1"/>
</dbReference>